<keyword evidence="4" id="KW-0472">Membrane</keyword>
<evidence type="ECO:0000313" key="5">
    <source>
        <dbReference type="EMBL" id="OHA03836.1"/>
    </source>
</evidence>
<feature type="transmembrane region" description="Helical" evidence="4">
    <location>
        <begin position="6"/>
        <end position="26"/>
    </location>
</feature>
<organism evidence="5 6">
    <name type="scientific">Candidatus Sungbacteria bacterium RIFCSPHIGHO2_02_FULL_53_17</name>
    <dbReference type="NCBI Taxonomy" id="1802275"/>
    <lineage>
        <taxon>Bacteria</taxon>
        <taxon>Candidatus Sungiibacteriota</taxon>
    </lineage>
</organism>
<reference evidence="5 6" key="1">
    <citation type="journal article" date="2016" name="Nat. Commun.">
        <title>Thousands of microbial genomes shed light on interconnected biogeochemical processes in an aquifer system.</title>
        <authorList>
            <person name="Anantharaman K."/>
            <person name="Brown C.T."/>
            <person name="Hug L.A."/>
            <person name="Sharon I."/>
            <person name="Castelle C.J."/>
            <person name="Probst A.J."/>
            <person name="Thomas B.C."/>
            <person name="Singh A."/>
            <person name="Wilkins M.J."/>
            <person name="Karaoz U."/>
            <person name="Brodie E.L."/>
            <person name="Williams K.H."/>
            <person name="Hubbard S.S."/>
            <person name="Banfield J.F."/>
        </authorList>
    </citation>
    <scope>NUCLEOTIDE SEQUENCE [LARGE SCALE GENOMIC DNA]</scope>
</reference>
<keyword evidence="4" id="KW-0812">Transmembrane</keyword>
<dbReference type="Proteomes" id="UP000177177">
    <property type="component" value="Unassembled WGS sequence"/>
</dbReference>
<keyword evidence="3" id="KW-0732">Signal</keyword>
<dbReference type="SUPFAM" id="SSF53850">
    <property type="entry name" value="Periplasmic binding protein-like II"/>
    <property type="match status" value="1"/>
</dbReference>
<protein>
    <recommendedName>
        <fullName evidence="7">Sugar ABC transporter substrate-binding protein</fullName>
    </recommendedName>
</protein>
<comment type="caution">
    <text evidence="5">The sequence shown here is derived from an EMBL/GenBank/DDBJ whole genome shotgun (WGS) entry which is preliminary data.</text>
</comment>
<dbReference type="PANTHER" id="PTHR43649">
    <property type="entry name" value="ARABINOSE-BINDING PROTEIN-RELATED"/>
    <property type="match status" value="1"/>
</dbReference>
<sequence>MSRFLYIAAGIAGILLLVLIIAVAGFGRKEAEPEPATLEFWGVQDDAEVWRDVIALFRKDYPHILVNYKRYPADTYEETLVNRLAEGKSPDLFLMPDTWLIKHRDKIFPLPKASNPLSAADMKRTFVDDPATRLVTGDGDLLGLPMFVDSLVLFYNKDMFEGAGIAEPPGTWDAAAEISQRMARVSPGGDITRAGLALGSAKNVDHALEIVSALILQRGNAIVRANKSVELDGRADAALALFASFADSRHKNFTWTSRMPASLDAFSAGQAAMAIGFAEDMPRIRAKNPHLQFGVAPLPQFAGDSAGRTLGRYLFPAVSRLSKNGSAAWQFIFYITGKEASAVYHEESGRPVARRDLISAGAGNEVDDVFFRASLAARSWPMPDEQAARSVFTETLDAIAARTLTPAQAVGWLSSRLFQIMP</sequence>
<dbReference type="InterPro" id="IPR006059">
    <property type="entry name" value="SBP"/>
</dbReference>
<accession>A0A1G2KWM7</accession>
<dbReference type="Pfam" id="PF01547">
    <property type="entry name" value="SBP_bac_1"/>
    <property type="match status" value="1"/>
</dbReference>
<evidence type="ECO:0008006" key="7">
    <source>
        <dbReference type="Google" id="ProtNLM"/>
    </source>
</evidence>
<proteinExistence type="inferred from homology"/>
<keyword evidence="4" id="KW-1133">Transmembrane helix</keyword>
<evidence type="ECO:0000256" key="3">
    <source>
        <dbReference type="ARBA" id="ARBA00022729"/>
    </source>
</evidence>
<dbReference type="Gene3D" id="3.40.190.10">
    <property type="entry name" value="Periplasmic binding protein-like II"/>
    <property type="match status" value="1"/>
</dbReference>
<evidence type="ECO:0000256" key="4">
    <source>
        <dbReference type="SAM" id="Phobius"/>
    </source>
</evidence>
<name>A0A1G2KWM7_9BACT</name>
<evidence type="ECO:0000256" key="2">
    <source>
        <dbReference type="ARBA" id="ARBA00022448"/>
    </source>
</evidence>
<dbReference type="AlphaFoldDB" id="A0A1G2KWM7"/>
<keyword evidence="2" id="KW-0813">Transport</keyword>
<evidence type="ECO:0000256" key="1">
    <source>
        <dbReference type="ARBA" id="ARBA00008520"/>
    </source>
</evidence>
<comment type="similarity">
    <text evidence="1">Belongs to the bacterial solute-binding protein 1 family.</text>
</comment>
<dbReference type="EMBL" id="MHQN01000011">
    <property type="protein sequence ID" value="OHA03836.1"/>
    <property type="molecule type" value="Genomic_DNA"/>
</dbReference>
<gene>
    <name evidence="5" type="ORF">A3C92_04030</name>
</gene>
<dbReference type="PANTHER" id="PTHR43649:SF34">
    <property type="entry name" value="ABC TRANSPORTER PERIPLASMIC-BINDING PROTEIN YCJN-RELATED"/>
    <property type="match status" value="1"/>
</dbReference>
<dbReference type="InterPro" id="IPR050490">
    <property type="entry name" value="Bact_solute-bd_prot1"/>
</dbReference>
<evidence type="ECO:0000313" key="6">
    <source>
        <dbReference type="Proteomes" id="UP000177177"/>
    </source>
</evidence>